<evidence type="ECO:0000313" key="2">
    <source>
        <dbReference type="Proteomes" id="UP000237347"/>
    </source>
</evidence>
<dbReference type="EMBL" id="PKMF04000076">
    <property type="protein sequence ID" value="KAK7852365.1"/>
    <property type="molecule type" value="Genomic_DNA"/>
</dbReference>
<dbReference type="Proteomes" id="UP000237347">
    <property type="component" value="Unassembled WGS sequence"/>
</dbReference>
<dbReference type="AlphaFoldDB" id="A0AAW0LL47"/>
<comment type="caution">
    <text evidence="1">The sequence shown here is derived from an EMBL/GenBank/DDBJ whole genome shotgun (WGS) entry which is preliminary data.</text>
</comment>
<evidence type="ECO:0000313" key="1">
    <source>
        <dbReference type="EMBL" id="KAK7852365.1"/>
    </source>
</evidence>
<sequence>MEPSSNSEIAHEFFPFSKVYKDGRVEKFIVAEHVARSDDPHMGVRSKDDPHMGDHPNLRCQPVFSCPRYPTRIRSSLSYALMAKADIIAISMDYRLAPKHPILAVASCANGDGPNPWLITMRIFGSGLDWAL</sequence>
<reference evidence="1 2" key="1">
    <citation type="journal article" date="2018" name="Sci. Data">
        <title>The draft genome sequence of cork oak.</title>
        <authorList>
            <person name="Ramos A.M."/>
            <person name="Usie A."/>
            <person name="Barbosa P."/>
            <person name="Barros P.M."/>
            <person name="Capote T."/>
            <person name="Chaves I."/>
            <person name="Simoes F."/>
            <person name="Abreu I."/>
            <person name="Carrasquinho I."/>
            <person name="Faro C."/>
            <person name="Guimaraes J.B."/>
            <person name="Mendonca D."/>
            <person name="Nobrega F."/>
            <person name="Rodrigues L."/>
            <person name="Saibo N.J.M."/>
            <person name="Varela M.C."/>
            <person name="Egas C."/>
            <person name="Matos J."/>
            <person name="Miguel C.M."/>
            <person name="Oliveira M.M."/>
            <person name="Ricardo C.P."/>
            <person name="Goncalves S."/>
        </authorList>
    </citation>
    <scope>NUCLEOTIDE SEQUENCE [LARGE SCALE GENOMIC DNA]</scope>
    <source>
        <strain evidence="2">cv. HL8</strain>
    </source>
</reference>
<protein>
    <submittedName>
        <fullName evidence="1">2-hydroxyisoflavanone dehydratase</fullName>
    </submittedName>
</protein>
<gene>
    <name evidence="1" type="primary">HIDH</name>
    <name evidence="1" type="ORF">CFP56_039144</name>
</gene>
<name>A0AAW0LL47_QUESU</name>
<accession>A0AAW0LL47</accession>
<feature type="non-terminal residue" evidence="1">
    <location>
        <position position="132"/>
    </location>
</feature>
<organism evidence="1 2">
    <name type="scientific">Quercus suber</name>
    <name type="common">Cork oak</name>
    <dbReference type="NCBI Taxonomy" id="58331"/>
    <lineage>
        <taxon>Eukaryota</taxon>
        <taxon>Viridiplantae</taxon>
        <taxon>Streptophyta</taxon>
        <taxon>Embryophyta</taxon>
        <taxon>Tracheophyta</taxon>
        <taxon>Spermatophyta</taxon>
        <taxon>Magnoliopsida</taxon>
        <taxon>eudicotyledons</taxon>
        <taxon>Gunneridae</taxon>
        <taxon>Pentapetalae</taxon>
        <taxon>rosids</taxon>
        <taxon>fabids</taxon>
        <taxon>Fagales</taxon>
        <taxon>Fagaceae</taxon>
        <taxon>Quercus</taxon>
    </lineage>
</organism>
<proteinExistence type="predicted"/>
<keyword evidence="2" id="KW-1185">Reference proteome</keyword>